<dbReference type="Proteomes" id="UP001062846">
    <property type="component" value="Chromosome 5"/>
</dbReference>
<sequence length="147" mass="16958">MFVIALSHNIRNRFVKRGFNHSTQTIHRYFYEVLHAMLNFSKEIIVDTPYDQSAHQIRENRRIRHIFQGAVGALDGTLISAVVPHDQQIPYRGRGRGECYQNVLAICDFDMLFTFVRAGWEGVAHDSWVLRETMSDPANNFPILLPG</sequence>
<keyword evidence="2" id="KW-1185">Reference proteome</keyword>
<comment type="caution">
    <text evidence="1">The sequence shown here is derived from an EMBL/GenBank/DDBJ whole genome shotgun (WGS) entry which is preliminary data.</text>
</comment>
<evidence type="ECO:0000313" key="2">
    <source>
        <dbReference type="Proteomes" id="UP001062846"/>
    </source>
</evidence>
<reference evidence="1" key="1">
    <citation type="submission" date="2022-02" db="EMBL/GenBank/DDBJ databases">
        <title>Plant Genome Project.</title>
        <authorList>
            <person name="Zhang R.-G."/>
        </authorList>
    </citation>
    <scope>NUCLEOTIDE SEQUENCE</scope>
    <source>
        <strain evidence="1">AT1</strain>
    </source>
</reference>
<accession>A0ACC0NRN3</accession>
<gene>
    <name evidence="1" type="ORF">RHMOL_Rhmol05G0155700</name>
</gene>
<proteinExistence type="predicted"/>
<evidence type="ECO:0000313" key="1">
    <source>
        <dbReference type="EMBL" id="KAI8555192.1"/>
    </source>
</evidence>
<name>A0ACC0NRN3_RHOML</name>
<organism evidence="1 2">
    <name type="scientific">Rhododendron molle</name>
    <name type="common">Chinese azalea</name>
    <name type="synonym">Azalea mollis</name>
    <dbReference type="NCBI Taxonomy" id="49168"/>
    <lineage>
        <taxon>Eukaryota</taxon>
        <taxon>Viridiplantae</taxon>
        <taxon>Streptophyta</taxon>
        <taxon>Embryophyta</taxon>
        <taxon>Tracheophyta</taxon>
        <taxon>Spermatophyta</taxon>
        <taxon>Magnoliopsida</taxon>
        <taxon>eudicotyledons</taxon>
        <taxon>Gunneridae</taxon>
        <taxon>Pentapetalae</taxon>
        <taxon>asterids</taxon>
        <taxon>Ericales</taxon>
        <taxon>Ericaceae</taxon>
        <taxon>Ericoideae</taxon>
        <taxon>Rhodoreae</taxon>
        <taxon>Rhododendron</taxon>
    </lineage>
</organism>
<dbReference type="EMBL" id="CM046392">
    <property type="protein sequence ID" value="KAI8555192.1"/>
    <property type="molecule type" value="Genomic_DNA"/>
</dbReference>
<protein>
    <submittedName>
        <fullName evidence="1">Uncharacterized protein</fullName>
    </submittedName>
</protein>